<dbReference type="AlphaFoldDB" id="A9PHA4"/>
<reference evidence="1" key="2">
    <citation type="journal article" date="2008" name="BMC Genomics">
        <title>Analysis of 4,664 high-quality sequence-finished poplar full-length cDNA clones and their utility for the discovery of genes responding to insect feeding.</title>
        <authorList>
            <person name="Ralph S.G."/>
            <person name="Chun H.J."/>
            <person name="Cooper D."/>
            <person name="Kirkpatrick R."/>
            <person name="Kolosova N."/>
            <person name="Gunter L."/>
            <person name="Tuskan G.A."/>
            <person name="Douglas C.J."/>
            <person name="Holt R.A."/>
            <person name="Jones S.J."/>
            <person name="Marra M.A."/>
            <person name="Bohlmann J."/>
        </authorList>
    </citation>
    <scope>NUCLEOTIDE SEQUENCE</scope>
    <source>
        <tissue evidence="1">Young and mature leaves</tissue>
    </source>
</reference>
<name>A9PHA4_POPTR</name>
<keyword evidence="3" id="KW-1185">Reference proteome</keyword>
<dbReference type="InParanoid" id="A9PHA4"/>
<evidence type="ECO:0000313" key="2">
    <source>
        <dbReference type="EMBL" id="PNT44701.1"/>
    </source>
</evidence>
<dbReference type="Proteomes" id="UP000006729">
    <property type="component" value="Chromosome 3"/>
</dbReference>
<reference evidence="2" key="3">
    <citation type="submission" date="2017-07" db="EMBL/GenBank/DDBJ databases">
        <title>WGS assembly of Populus trichocarpa.</title>
        <authorList>
            <person name="Tuskan G."/>
            <person name="Difazio S."/>
            <person name="Jansson S."/>
            <person name="Bohlmann J."/>
            <person name="Grigoriev I."/>
            <person name="Hellsten U."/>
            <person name="Putnam N."/>
            <person name="Ralph S."/>
            <person name="Rombauts S."/>
            <person name="Salamov A."/>
            <person name="Schein J."/>
            <person name="Sterck L."/>
            <person name="Aerts A."/>
            <person name="Bhalerao R."/>
            <person name="Bhalerao R."/>
            <person name="Blaudez D."/>
            <person name="Boerjan W."/>
            <person name="Brun A."/>
            <person name="Brunner A."/>
            <person name="Busov V."/>
            <person name="Campbell M."/>
            <person name="Carlson J."/>
            <person name="Chalot M."/>
            <person name="Chapman J."/>
            <person name="Chen G."/>
            <person name="Cooper D."/>
            <person name="Coutinho P."/>
            <person name="Couturier J."/>
            <person name="Covert S."/>
            <person name="Cronk Q."/>
            <person name="Cunningham R."/>
            <person name="Davis J."/>
            <person name="Degroeve S."/>
            <person name="Dejardin A."/>
            <person name="Depamphilis C."/>
            <person name="Detter J."/>
            <person name="Dirks B."/>
            <person name="Dubchak I."/>
            <person name="Duplessis S."/>
            <person name="Ehlting J."/>
            <person name="Ellis B."/>
            <person name="Gendler K."/>
            <person name="Goodstein D."/>
            <person name="Gribskov M."/>
            <person name="Grimwood J."/>
            <person name="Groover A."/>
            <person name="Gunter L."/>
            <person name="Hamberger B."/>
            <person name="Heinze B."/>
            <person name="Helariutta Y."/>
            <person name="Henrissat B."/>
            <person name="Holligan D."/>
            <person name="Holt R."/>
            <person name="Huang W."/>
            <person name="Islam-Faridi N."/>
            <person name="Jones S."/>
            <person name="Jones-Rhoades M."/>
            <person name="Jorgensen R."/>
            <person name="Joshi C."/>
            <person name="Kangasjarvi J."/>
            <person name="Karlsson J."/>
            <person name="Kelleher C."/>
            <person name="Kirkpatrick R."/>
            <person name="Kirst M."/>
            <person name="Kohler A."/>
            <person name="Kalluri U."/>
            <person name="Larimer F."/>
            <person name="Leebens-Mack J."/>
            <person name="Leple J."/>
            <person name="Locascio P."/>
            <person name="Lou Y."/>
            <person name="Lucas S."/>
            <person name="Martin F."/>
            <person name="Montanini B."/>
            <person name="Napoli C."/>
            <person name="Nelson D."/>
            <person name="Nelson C."/>
            <person name="Nieminen K."/>
            <person name="Nilsson O."/>
            <person name="Pereda V."/>
            <person name="Peter G."/>
            <person name="Philippe R."/>
            <person name="Pilate G."/>
            <person name="Poliakov A."/>
            <person name="Razumovskaya J."/>
            <person name="Richardson P."/>
            <person name="Rinaldi C."/>
            <person name="Ritland K."/>
            <person name="Rouze P."/>
            <person name="Ryaboy D."/>
            <person name="Schmutz J."/>
            <person name="Schrader J."/>
            <person name="Segerman B."/>
            <person name="Shin H."/>
            <person name="Siddiqui A."/>
            <person name="Sterky F."/>
            <person name="Terry A."/>
            <person name="Tsai C."/>
            <person name="Uberbacher E."/>
            <person name="Unneberg P."/>
            <person name="Vahala J."/>
            <person name="Wall K."/>
            <person name="Wessler S."/>
            <person name="Yang G."/>
            <person name="Yin T."/>
            <person name="Douglas C."/>
            <person name="Marra M."/>
            <person name="Sandberg G."/>
            <person name="Van De Peer Y."/>
            <person name="Rokhsar D."/>
        </authorList>
    </citation>
    <scope>NUCLEOTIDE SEQUENCE</scope>
    <source>
        <strain evidence="2">Nisqually-1</strain>
    </source>
</reference>
<evidence type="ECO:0000313" key="3">
    <source>
        <dbReference type="Proteomes" id="UP000006729"/>
    </source>
</evidence>
<gene>
    <name evidence="2" type="ORF">POPTR_003G098300</name>
</gene>
<organism evidence="1">
    <name type="scientific">Populus trichocarpa</name>
    <name type="common">Western balsam poplar</name>
    <name type="synonym">Populus balsamifera subsp. trichocarpa</name>
    <dbReference type="NCBI Taxonomy" id="3694"/>
    <lineage>
        <taxon>Eukaryota</taxon>
        <taxon>Viridiplantae</taxon>
        <taxon>Streptophyta</taxon>
        <taxon>Embryophyta</taxon>
        <taxon>Tracheophyta</taxon>
        <taxon>Spermatophyta</taxon>
        <taxon>Magnoliopsida</taxon>
        <taxon>eudicotyledons</taxon>
        <taxon>Gunneridae</taxon>
        <taxon>Pentapetalae</taxon>
        <taxon>rosids</taxon>
        <taxon>fabids</taxon>
        <taxon>Malpighiales</taxon>
        <taxon>Salicaceae</taxon>
        <taxon>Saliceae</taxon>
        <taxon>Populus</taxon>
    </lineage>
</organism>
<sequence>MSSVIPGKSWIDGGNLGFQKVFLQFTLRKQMRCLFCTGLTESFEVLFGSGTE</sequence>
<accession>A9PHA4</accession>
<reference evidence="2 3" key="1">
    <citation type="journal article" date="2006" name="Science">
        <title>The genome of black cottonwood, Populus trichocarpa (Torr. &amp; Gray).</title>
        <authorList>
            <person name="Tuskan G.A."/>
            <person name="Difazio S."/>
            <person name="Jansson S."/>
            <person name="Bohlmann J."/>
            <person name="Grigoriev I."/>
            <person name="Hellsten U."/>
            <person name="Putnam N."/>
            <person name="Ralph S."/>
            <person name="Rombauts S."/>
            <person name="Salamov A."/>
            <person name="Schein J."/>
            <person name="Sterck L."/>
            <person name="Aerts A."/>
            <person name="Bhalerao R.R."/>
            <person name="Bhalerao R.P."/>
            <person name="Blaudez D."/>
            <person name="Boerjan W."/>
            <person name="Brun A."/>
            <person name="Brunner A."/>
            <person name="Busov V."/>
            <person name="Campbell M."/>
            <person name="Carlson J."/>
            <person name="Chalot M."/>
            <person name="Chapman J."/>
            <person name="Chen G.L."/>
            <person name="Cooper D."/>
            <person name="Coutinho P.M."/>
            <person name="Couturier J."/>
            <person name="Covert S."/>
            <person name="Cronk Q."/>
            <person name="Cunningham R."/>
            <person name="Davis J."/>
            <person name="Degroeve S."/>
            <person name="Dejardin A."/>
            <person name="Depamphilis C."/>
            <person name="Detter J."/>
            <person name="Dirks B."/>
            <person name="Dubchak I."/>
            <person name="Duplessis S."/>
            <person name="Ehlting J."/>
            <person name="Ellis B."/>
            <person name="Gendler K."/>
            <person name="Goodstein D."/>
            <person name="Gribskov M."/>
            <person name="Grimwood J."/>
            <person name="Groover A."/>
            <person name="Gunter L."/>
            <person name="Hamberger B."/>
            <person name="Heinze B."/>
            <person name="Helariutta Y."/>
            <person name="Henrissat B."/>
            <person name="Holligan D."/>
            <person name="Holt R."/>
            <person name="Huang W."/>
            <person name="Islam-Faridi N."/>
            <person name="Jones S."/>
            <person name="Jones-Rhoades M."/>
            <person name="Jorgensen R."/>
            <person name="Joshi C."/>
            <person name="Kangasjarvi J."/>
            <person name="Karlsson J."/>
            <person name="Kelleher C."/>
            <person name="Kirkpatrick R."/>
            <person name="Kirst M."/>
            <person name="Kohler A."/>
            <person name="Kalluri U."/>
            <person name="Larimer F."/>
            <person name="Leebens-Mack J."/>
            <person name="Leple J.C."/>
            <person name="Locascio P."/>
            <person name="Lou Y."/>
            <person name="Lucas S."/>
            <person name="Martin F."/>
            <person name="Montanini B."/>
            <person name="Napoli C."/>
            <person name="Nelson D.R."/>
            <person name="Nelson C."/>
            <person name="Nieminen K."/>
            <person name="Nilsson O."/>
            <person name="Pereda V."/>
            <person name="Peter G."/>
            <person name="Philippe R."/>
            <person name="Pilate G."/>
            <person name="Poliakov A."/>
            <person name="Razumovskaya J."/>
            <person name="Richardson P."/>
            <person name="Rinaldi C."/>
            <person name="Ritland K."/>
            <person name="Rouze P."/>
            <person name="Ryaboy D."/>
            <person name="Schmutz J."/>
            <person name="Schrader J."/>
            <person name="Segerman B."/>
            <person name="Shin H."/>
            <person name="Siddiqui A."/>
            <person name="Sterky F."/>
            <person name="Terry A."/>
            <person name="Tsai C.J."/>
            <person name="Uberbacher E."/>
            <person name="Unneberg P."/>
            <person name="Vahala J."/>
            <person name="Wall K."/>
            <person name="Wessler S."/>
            <person name="Yang G."/>
            <person name="Yin T."/>
            <person name="Douglas C."/>
            <person name="Marra M."/>
            <person name="Sandberg G."/>
            <person name="Van de Peer Y."/>
            <person name="Rokhsar D."/>
        </authorList>
    </citation>
    <scope>NUCLEOTIDE SEQUENCE [LARGE SCALE GENOMIC DNA]</scope>
    <source>
        <strain evidence="3">cv. Nisqually</strain>
        <strain evidence="2">Nisqually-1</strain>
    </source>
</reference>
<dbReference type="EMBL" id="EF147753">
    <property type="protein sequence ID" value="ABK95757.1"/>
    <property type="molecule type" value="mRNA"/>
</dbReference>
<proteinExistence type="evidence at transcript level"/>
<protein>
    <submittedName>
        <fullName evidence="1">Uncharacterized protein</fullName>
    </submittedName>
</protein>
<dbReference type="EMBL" id="CM009292">
    <property type="protein sequence ID" value="PNT44701.1"/>
    <property type="molecule type" value="Genomic_DNA"/>
</dbReference>
<evidence type="ECO:0000313" key="1">
    <source>
        <dbReference type="EMBL" id="ABK95757.1"/>
    </source>
</evidence>